<reference evidence="1" key="1">
    <citation type="journal article" date="2020" name="Nature">
        <title>Giant virus diversity and host interactions through global metagenomics.</title>
        <authorList>
            <person name="Schulz F."/>
            <person name="Roux S."/>
            <person name="Paez-Espino D."/>
            <person name="Jungbluth S."/>
            <person name="Walsh D.A."/>
            <person name="Denef V.J."/>
            <person name="McMahon K.D."/>
            <person name="Konstantinidis K.T."/>
            <person name="Eloe-Fadrosh E.A."/>
            <person name="Kyrpides N.C."/>
            <person name="Woyke T."/>
        </authorList>
    </citation>
    <scope>NUCLEOTIDE SEQUENCE</scope>
    <source>
        <strain evidence="1">GVMAG-M-3300009159-65</strain>
    </source>
</reference>
<name>A0A6C0EU74_9ZZZZ</name>
<organism evidence="1">
    <name type="scientific">viral metagenome</name>
    <dbReference type="NCBI Taxonomy" id="1070528"/>
    <lineage>
        <taxon>unclassified sequences</taxon>
        <taxon>metagenomes</taxon>
        <taxon>organismal metagenomes</taxon>
    </lineage>
</organism>
<proteinExistence type="predicted"/>
<sequence>MNSLMNLSVLTHCSFTRDYFKDLQKGEKYIILSYDNFDDHLLIFKDYPDLNKEKATFFNIRIKQIITLHICGDWEFLKIVKQKELIQNAMELRAINKILKRLIDDSFNYK</sequence>
<dbReference type="EMBL" id="MN738934">
    <property type="protein sequence ID" value="QHT32302.1"/>
    <property type="molecule type" value="Genomic_DNA"/>
</dbReference>
<protein>
    <submittedName>
        <fullName evidence="1">Uncharacterized protein</fullName>
    </submittedName>
</protein>
<dbReference type="AlphaFoldDB" id="A0A6C0EU74"/>
<accession>A0A6C0EU74</accession>
<evidence type="ECO:0000313" key="1">
    <source>
        <dbReference type="EMBL" id="QHT32302.1"/>
    </source>
</evidence>